<proteinExistence type="predicted"/>
<organism evidence="3">
    <name type="scientific">Lygus hesperus</name>
    <name type="common">Western plant bug</name>
    <dbReference type="NCBI Taxonomy" id="30085"/>
    <lineage>
        <taxon>Eukaryota</taxon>
        <taxon>Metazoa</taxon>
        <taxon>Ecdysozoa</taxon>
        <taxon>Arthropoda</taxon>
        <taxon>Hexapoda</taxon>
        <taxon>Insecta</taxon>
        <taxon>Pterygota</taxon>
        <taxon>Neoptera</taxon>
        <taxon>Paraneoptera</taxon>
        <taxon>Hemiptera</taxon>
        <taxon>Heteroptera</taxon>
        <taxon>Panheteroptera</taxon>
        <taxon>Cimicomorpha</taxon>
        <taxon>Miridae</taxon>
        <taxon>Mirini</taxon>
        <taxon>Lygus</taxon>
    </lineage>
</organism>
<dbReference type="Pfam" id="PF00498">
    <property type="entry name" value="FHA"/>
    <property type="match status" value="1"/>
</dbReference>
<feature type="region of interest" description="Disordered" evidence="1">
    <location>
        <begin position="164"/>
        <end position="227"/>
    </location>
</feature>
<dbReference type="EMBL" id="GDHC01009716">
    <property type="protein sequence ID" value="JAQ08913.1"/>
    <property type="molecule type" value="Transcribed_RNA"/>
</dbReference>
<feature type="region of interest" description="Disordered" evidence="1">
    <location>
        <begin position="381"/>
        <end position="434"/>
    </location>
</feature>
<dbReference type="InterPro" id="IPR008984">
    <property type="entry name" value="SMAD_FHA_dom_sf"/>
</dbReference>
<evidence type="ECO:0000259" key="2">
    <source>
        <dbReference type="Pfam" id="PF00498"/>
    </source>
</evidence>
<name>A0A146LLI8_LYGHE</name>
<protein>
    <recommendedName>
        <fullName evidence="2">FHA domain-containing protein</fullName>
    </recommendedName>
</protein>
<feature type="compositionally biased region" description="Polar residues" evidence="1">
    <location>
        <begin position="195"/>
        <end position="220"/>
    </location>
</feature>
<feature type="region of interest" description="Disordered" evidence="1">
    <location>
        <begin position="527"/>
        <end position="570"/>
    </location>
</feature>
<dbReference type="InterPro" id="IPR000253">
    <property type="entry name" value="FHA_dom"/>
</dbReference>
<feature type="non-terminal residue" evidence="3">
    <location>
        <position position="831"/>
    </location>
</feature>
<feature type="compositionally biased region" description="Polar residues" evidence="1">
    <location>
        <begin position="498"/>
        <end position="509"/>
    </location>
</feature>
<feature type="region of interest" description="Disordered" evidence="1">
    <location>
        <begin position="639"/>
        <end position="831"/>
    </location>
</feature>
<feature type="region of interest" description="Disordered" evidence="1">
    <location>
        <begin position="280"/>
        <end position="330"/>
    </location>
</feature>
<feature type="domain" description="FHA" evidence="2">
    <location>
        <begin position="26"/>
        <end position="89"/>
    </location>
</feature>
<gene>
    <name evidence="3" type="ORF">g.52456</name>
</gene>
<feature type="compositionally biased region" description="Basic residues" evidence="1">
    <location>
        <begin position="598"/>
        <end position="608"/>
    </location>
</feature>
<evidence type="ECO:0000256" key="1">
    <source>
        <dbReference type="SAM" id="MobiDB-lite"/>
    </source>
</evidence>
<feature type="compositionally biased region" description="Basic and acidic residues" evidence="1">
    <location>
        <begin position="686"/>
        <end position="695"/>
    </location>
</feature>
<feature type="compositionally biased region" description="Polar residues" evidence="1">
    <location>
        <begin position="702"/>
        <end position="717"/>
    </location>
</feature>
<feature type="compositionally biased region" description="Polar residues" evidence="1">
    <location>
        <begin position="398"/>
        <end position="411"/>
    </location>
</feature>
<feature type="compositionally biased region" description="Polar residues" evidence="1">
    <location>
        <begin position="301"/>
        <end position="330"/>
    </location>
</feature>
<dbReference type="SUPFAM" id="SSF49879">
    <property type="entry name" value="SMAD/FHA domain"/>
    <property type="match status" value="1"/>
</dbReference>
<dbReference type="AlphaFoldDB" id="A0A146LLI8"/>
<dbReference type="Gene3D" id="2.60.200.20">
    <property type="match status" value="1"/>
</dbReference>
<sequence length="831" mass="92103">MFGQLTVFDSTGRNPLQFRITQQFTYVGKDKDCDIRLEHSSCAGKQFLLTARGNGPVKIQNLTRKFATQVNEKSIGFHVDHDLNEKDIIFAAGRQFSWSYRVGAEVVLPQNSSLKRTRNSEPVRKVAVVTPNRREMAVNEDEMIHPVKRRKTVYESTARPYTPHKCSSEVVPPEQSSFSRRISYDRMLKGKKTPSSRGRMSQTSGRRMSSGLSTPSTSGQKGKKLTFDGTMQSPKLVYDHKAAFNKSITPRTFYSGQNNHSVPFTFRGFESVAEESSSSILPDHSYLSENESRNHGRRSSRLSTPVPQKRLTSSFRSARTPGNRNALTGTSSAYFPTIEEGRLMESRNAHLRKSYLHENESILASSLNDLNHSCNSTPASYFSPTSTGSPRMMRAESPNLQSNANGTSRTPYQARRSLLSSGRSTPFGTPQENFIQSQNDSLYVNTSARSHLRQSSFFADQSHFSSHNSNLQSSHSQGFNTPAQLNTPRRSRSAIETPGSTTFSPMSYNDTDYVLLSPRGRDLVNKRYSRSSHSHDFSSPYSPSQNTLDFTASPPIHPGPRFARTPKRSLSMQVLTKSIQKKANYEFNRSKVASPTGRKSRGKSRALSKSKSTLLLASSTRDPFDHVAHDQQSIVEHSETFVLDSDSEPPIRKTTRGSLGEGDHSSRVSRRSQSVPSDSATRKSRKSELESEIKSPRHSGVSLKSQKAQPGSPLQRNSSRKSRKSGNVASQFGSPSSTHPLTSSGRKSRRSGMNGSGDNLEQIVPLNQSRDEKTLSRPSQRSQTGHPGTPTEVRSGRRSRKSGMGSVESNLESSVLATSQNLAQGENPSRV</sequence>
<feature type="compositionally biased region" description="Polar residues" evidence="1">
    <location>
        <begin position="807"/>
        <end position="831"/>
    </location>
</feature>
<feature type="region of interest" description="Disordered" evidence="1">
    <location>
        <begin position="463"/>
        <end position="509"/>
    </location>
</feature>
<reference evidence="3" key="1">
    <citation type="journal article" date="2016" name="Gigascience">
        <title>De novo construction of an expanded transcriptome assembly for the western tarnished plant bug, Lygus hesperus.</title>
        <authorList>
            <person name="Tassone E.E."/>
            <person name="Geib S.M."/>
            <person name="Hall B."/>
            <person name="Fabrick J.A."/>
            <person name="Brent C.S."/>
            <person name="Hull J.J."/>
        </authorList>
    </citation>
    <scope>NUCLEOTIDE SEQUENCE</scope>
</reference>
<feature type="compositionally biased region" description="Polar residues" evidence="1">
    <location>
        <begin position="478"/>
        <end position="488"/>
    </location>
</feature>
<accession>A0A146LLI8</accession>
<feature type="compositionally biased region" description="Low complexity" evidence="1">
    <location>
        <begin position="463"/>
        <end position="477"/>
    </location>
</feature>
<feature type="compositionally biased region" description="Polar residues" evidence="1">
    <location>
        <begin position="727"/>
        <end position="759"/>
    </location>
</feature>
<feature type="compositionally biased region" description="Polar residues" evidence="1">
    <location>
        <begin position="776"/>
        <end position="786"/>
    </location>
</feature>
<feature type="region of interest" description="Disordered" evidence="1">
    <location>
        <begin position="586"/>
        <end position="613"/>
    </location>
</feature>
<feature type="compositionally biased region" description="Polar residues" evidence="1">
    <location>
        <begin position="418"/>
        <end position="434"/>
    </location>
</feature>
<evidence type="ECO:0000313" key="3">
    <source>
        <dbReference type="EMBL" id="JAQ08913.1"/>
    </source>
</evidence>